<dbReference type="OrthoDB" id="1929862at2"/>
<organism evidence="2 3">
    <name type="scientific">Hathewaya histolytica</name>
    <name type="common">Clostridium histolyticum</name>
    <dbReference type="NCBI Taxonomy" id="1498"/>
    <lineage>
        <taxon>Bacteria</taxon>
        <taxon>Bacillati</taxon>
        <taxon>Bacillota</taxon>
        <taxon>Clostridia</taxon>
        <taxon>Eubacteriales</taxon>
        <taxon>Clostridiaceae</taxon>
        <taxon>Hathewaya</taxon>
    </lineage>
</organism>
<keyword evidence="3" id="KW-1185">Reference proteome</keyword>
<keyword evidence="1" id="KW-0472">Membrane</keyword>
<keyword evidence="1" id="KW-0812">Transmembrane</keyword>
<feature type="transmembrane region" description="Helical" evidence="1">
    <location>
        <begin position="184"/>
        <end position="201"/>
    </location>
</feature>
<proteinExistence type="predicted"/>
<gene>
    <name evidence="2" type="ORF">NCTC503_01884</name>
</gene>
<dbReference type="KEGG" id="hhw:NCTC503_01884"/>
<reference evidence="2 3" key="1">
    <citation type="submission" date="2019-05" db="EMBL/GenBank/DDBJ databases">
        <authorList>
            <consortium name="Pathogen Informatics"/>
        </authorList>
    </citation>
    <scope>NUCLEOTIDE SEQUENCE [LARGE SCALE GENOMIC DNA]</scope>
    <source>
        <strain evidence="2 3">NCTC503</strain>
    </source>
</reference>
<protein>
    <recommendedName>
        <fullName evidence="4">CPBP family intramembrane metalloprotease</fullName>
    </recommendedName>
</protein>
<feature type="transmembrane region" description="Helical" evidence="1">
    <location>
        <begin position="50"/>
        <end position="70"/>
    </location>
</feature>
<dbReference type="AlphaFoldDB" id="A0A4V6KDX3"/>
<name>A0A4V6KDX3_HATHI</name>
<evidence type="ECO:0000313" key="2">
    <source>
        <dbReference type="EMBL" id="VTQ91967.1"/>
    </source>
</evidence>
<sequence>MVKYKTIKWNDHIALGLYAFAGFGMEIFLIFLESILVGKSVSEFGVLGNIVHWLLTCSMWGTVAFLLIKLSKKNNSFDVFIYKDKPSEKQLNFSLILLMITTLISFVAWKGFKPFIEFNRNGTIKFIFQYIYYIFEALLIVLTITFGQRAGEMLFKNKMIPWGGFFLSITWGLMHILMQDLTTGIFAVIVSILYGIEYILLNKNIRYAYPLIFLMFIL</sequence>
<feature type="transmembrane region" description="Helical" evidence="1">
    <location>
        <begin position="12"/>
        <end position="38"/>
    </location>
</feature>
<feature type="transmembrane region" description="Helical" evidence="1">
    <location>
        <begin position="130"/>
        <end position="147"/>
    </location>
</feature>
<evidence type="ECO:0000313" key="3">
    <source>
        <dbReference type="Proteomes" id="UP000308489"/>
    </source>
</evidence>
<accession>A0A4V6KDX3</accession>
<dbReference type="Proteomes" id="UP000308489">
    <property type="component" value="Chromosome 1"/>
</dbReference>
<dbReference type="RefSeq" id="WP_138210480.1">
    <property type="nucleotide sequence ID" value="NZ_CBCRUQ010000003.1"/>
</dbReference>
<evidence type="ECO:0000256" key="1">
    <source>
        <dbReference type="SAM" id="Phobius"/>
    </source>
</evidence>
<dbReference type="EMBL" id="LR590481">
    <property type="protein sequence ID" value="VTQ91967.1"/>
    <property type="molecule type" value="Genomic_DNA"/>
</dbReference>
<feature type="transmembrane region" description="Helical" evidence="1">
    <location>
        <begin position="159"/>
        <end position="178"/>
    </location>
</feature>
<evidence type="ECO:0008006" key="4">
    <source>
        <dbReference type="Google" id="ProtNLM"/>
    </source>
</evidence>
<feature type="transmembrane region" description="Helical" evidence="1">
    <location>
        <begin position="91"/>
        <end position="110"/>
    </location>
</feature>
<keyword evidence="1" id="KW-1133">Transmembrane helix</keyword>